<dbReference type="EMBL" id="SSTE01013041">
    <property type="protein sequence ID" value="KAA0047828.1"/>
    <property type="molecule type" value="Genomic_DNA"/>
</dbReference>
<accession>A0A5A7TY06</accession>
<dbReference type="AlphaFoldDB" id="A0A5A7TY06"/>
<reference evidence="1 2" key="1">
    <citation type="submission" date="2019-08" db="EMBL/GenBank/DDBJ databases">
        <title>Draft genome sequences of two oriental melons (Cucumis melo L. var makuwa).</title>
        <authorList>
            <person name="Kwon S.-Y."/>
        </authorList>
    </citation>
    <scope>NUCLEOTIDE SEQUENCE [LARGE SCALE GENOMIC DNA]</scope>
    <source>
        <strain evidence="2">cv. SW 3</strain>
        <tissue evidence="1">Leaf</tissue>
    </source>
</reference>
<sequence>MDRFLKFQEHSNKWPRNGNCTKVGQINNKLEKMEKQYEGEEIKGGRRNETHRRWQATSIGAQLGDRWCVAIVAGVGG</sequence>
<organism evidence="1 2">
    <name type="scientific">Cucumis melo var. makuwa</name>
    <name type="common">Oriental melon</name>
    <dbReference type="NCBI Taxonomy" id="1194695"/>
    <lineage>
        <taxon>Eukaryota</taxon>
        <taxon>Viridiplantae</taxon>
        <taxon>Streptophyta</taxon>
        <taxon>Embryophyta</taxon>
        <taxon>Tracheophyta</taxon>
        <taxon>Spermatophyta</taxon>
        <taxon>Magnoliopsida</taxon>
        <taxon>eudicotyledons</taxon>
        <taxon>Gunneridae</taxon>
        <taxon>Pentapetalae</taxon>
        <taxon>rosids</taxon>
        <taxon>fabids</taxon>
        <taxon>Cucurbitales</taxon>
        <taxon>Cucurbitaceae</taxon>
        <taxon>Benincaseae</taxon>
        <taxon>Cucumis</taxon>
    </lineage>
</organism>
<dbReference type="Proteomes" id="UP000321393">
    <property type="component" value="Unassembled WGS sequence"/>
</dbReference>
<evidence type="ECO:0000313" key="1">
    <source>
        <dbReference type="EMBL" id="KAA0047828.1"/>
    </source>
</evidence>
<protein>
    <submittedName>
        <fullName evidence="1">Uncharacterized protein</fullName>
    </submittedName>
</protein>
<evidence type="ECO:0000313" key="2">
    <source>
        <dbReference type="Proteomes" id="UP000321393"/>
    </source>
</evidence>
<name>A0A5A7TY06_CUCMM</name>
<comment type="caution">
    <text evidence="1">The sequence shown here is derived from an EMBL/GenBank/DDBJ whole genome shotgun (WGS) entry which is preliminary data.</text>
</comment>
<proteinExistence type="predicted"/>
<gene>
    <name evidence="1" type="ORF">E6C27_scaffold133G00830</name>
</gene>